<dbReference type="GO" id="GO:0006508">
    <property type="term" value="P:proteolysis"/>
    <property type="evidence" value="ECO:0007669"/>
    <property type="project" value="UniProtKB-KW"/>
</dbReference>
<dbReference type="InterPro" id="IPR021109">
    <property type="entry name" value="Peptidase_aspartic_dom_sf"/>
</dbReference>
<feature type="domain" description="Peptidase A1" evidence="6">
    <location>
        <begin position="91"/>
        <end position="417"/>
    </location>
</feature>
<evidence type="ECO:0000256" key="4">
    <source>
        <dbReference type="RuleBase" id="RU000454"/>
    </source>
</evidence>
<keyword evidence="4" id="KW-0378">Hydrolase</keyword>
<sequence length="428" mass="45494">MHLTVDLSAAVIFAGAVMASPVLISKSPVTLSLSRRVNTTSIHNLVRHDQSRAKQLRFATARSSSPPDASNFSKQRKDDVNVPADNQAVSYVASLEIGTPSSTSRPNTFSLIVDTGSSNTWFGAGTTKYISGTAEQDYDLVAVQYGSGYFIGDEIHDVVTLAPGFNVSNQSLGKSFLISAQAKGFSDVDGILGLGPTQLTKGTLYPSVNDVIPTIMDNLYNQGLVSNYEVGIFFEATTDTNVSNGQLTFGGTDPSKHMGDITYTPITSISPASAYWGITQSLSYGNLNILSPGTPGIVDTGTTLILIATDAFQKYTSATGATFDGATGLLTITLAQYKNLQNLIFHIEGTDFTLIPDAQIWPRALNQDIGGITGSIYLVIGDLGELSGAGLDFINGLGFLERFYSVFDTGNKRVGLAPTSITTRIINF</sequence>
<organism evidence="7">
    <name type="scientific">Psilocybe cubensis</name>
    <name type="common">Psychedelic mushroom</name>
    <name type="synonym">Stropharia cubensis</name>
    <dbReference type="NCBI Taxonomy" id="181762"/>
    <lineage>
        <taxon>Eukaryota</taxon>
        <taxon>Fungi</taxon>
        <taxon>Dikarya</taxon>
        <taxon>Basidiomycota</taxon>
        <taxon>Agaricomycotina</taxon>
        <taxon>Agaricomycetes</taxon>
        <taxon>Agaricomycetidae</taxon>
        <taxon>Agaricales</taxon>
        <taxon>Agaricineae</taxon>
        <taxon>Strophariaceae</taxon>
        <taxon>Psilocybe</taxon>
    </lineage>
</organism>
<dbReference type="Pfam" id="PF00026">
    <property type="entry name" value="Asp"/>
    <property type="match status" value="1"/>
</dbReference>
<evidence type="ECO:0000256" key="1">
    <source>
        <dbReference type="ARBA" id="ARBA00007447"/>
    </source>
</evidence>
<dbReference type="EMBL" id="JAFIQS010000005">
    <property type="protein sequence ID" value="KAG5168759.1"/>
    <property type="molecule type" value="Genomic_DNA"/>
</dbReference>
<gene>
    <name evidence="7" type="ORF">JR316_005311</name>
</gene>
<dbReference type="PRINTS" id="PR00792">
    <property type="entry name" value="PEPSIN"/>
</dbReference>
<comment type="similarity">
    <text evidence="1 4">Belongs to the peptidase A1 family.</text>
</comment>
<feature type="compositionally biased region" description="Polar residues" evidence="5">
    <location>
        <begin position="61"/>
        <end position="73"/>
    </location>
</feature>
<keyword evidence="2 4" id="KW-0064">Aspartyl protease</keyword>
<feature type="active site" evidence="3">
    <location>
        <position position="299"/>
    </location>
</feature>
<feature type="region of interest" description="Disordered" evidence="5">
    <location>
        <begin position="60"/>
        <end position="79"/>
    </location>
</feature>
<evidence type="ECO:0000259" key="6">
    <source>
        <dbReference type="PROSITE" id="PS51767"/>
    </source>
</evidence>
<name>A0A8H7Y008_PSICU</name>
<dbReference type="CDD" id="cd05471">
    <property type="entry name" value="pepsin_like"/>
    <property type="match status" value="1"/>
</dbReference>
<proteinExistence type="inferred from homology"/>
<evidence type="ECO:0000256" key="2">
    <source>
        <dbReference type="ARBA" id="ARBA00022750"/>
    </source>
</evidence>
<dbReference type="PANTHER" id="PTHR47966:SF51">
    <property type="entry name" value="BETA-SITE APP-CLEAVING ENZYME, ISOFORM A-RELATED"/>
    <property type="match status" value="1"/>
</dbReference>
<comment type="caution">
    <text evidence="7">The sequence shown here is derived from an EMBL/GenBank/DDBJ whole genome shotgun (WGS) entry which is preliminary data.</text>
</comment>
<dbReference type="GO" id="GO:0004190">
    <property type="term" value="F:aspartic-type endopeptidase activity"/>
    <property type="evidence" value="ECO:0007669"/>
    <property type="project" value="UniProtKB-KW"/>
</dbReference>
<dbReference type="InterPro" id="IPR001461">
    <property type="entry name" value="Aspartic_peptidase_A1"/>
</dbReference>
<evidence type="ECO:0000313" key="7">
    <source>
        <dbReference type="EMBL" id="KAG5168759.1"/>
    </source>
</evidence>
<accession>A0A8H7Y008</accession>
<protein>
    <recommendedName>
        <fullName evidence="6">Peptidase A1 domain-containing protein</fullName>
    </recommendedName>
</protein>
<dbReference type="InterPro" id="IPR033121">
    <property type="entry name" value="PEPTIDASE_A1"/>
</dbReference>
<dbReference type="AlphaFoldDB" id="A0A8H7Y008"/>
<dbReference type="SUPFAM" id="SSF50630">
    <property type="entry name" value="Acid proteases"/>
    <property type="match status" value="1"/>
</dbReference>
<evidence type="ECO:0000256" key="3">
    <source>
        <dbReference type="PIRSR" id="PIRSR601461-1"/>
    </source>
</evidence>
<dbReference type="PROSITE" id="PS51767">
    <property type="entry name" value="PEPTIDASE_A1"/>
    <property type="match status" value="1"/>
</dbReference>
<dbReference type="InterPro" id="IPR001969">
    <property type="entry name" value="Aspartic_peptidase_AS"/>
</dbReference>
<evidence type="ECO:0000256" key="5">
    <source>
        <dbReference type="SAM" id="MobiDB-lite"/>
    </source>
</evidence>
<reference evidence="7" key="1">
    <citation type="submission" date="2021-02" db="EMBL/GenBank/DDBJ databases">
        <title>Psilocybe cubensis genome.</title>
        <authorList>
            <person name="Mckernan K.J."/>
            <person name="Crawford S."/>
            <person name="Trippe A."/>
            <person name="Kane L.T."/>
            <person name="Mclaughlin S."/>
        </authorList>
    </citation>
    <scope>NUCLEOTIDE SEQUENCE [LARGE SCALE GENOMIC DNA]</scope>
    <source>
        <strain evidence="7">MGC-MH-2018</strain>
    </source>
</reference>
<dbReference type="PANTHER" id="PTHR47966">
    <property type="entry name" value="BETA-SITE APP-CLEAVING ENZYME, ISOFORM A-RELATED"/>
    <property type="match status" value="1"/>
</dbReference>
<keyword evidence="4" id="KW-0645">Protease</keyword>
<dbReference type="InterPro" id="IPR034164">
    <property type="entry name" value="Pepsin-like_dom"/>
</dbReference>
<feature type="active site" evidence="3">
    <location>
        <position position="114"/>
    </location>
</feature>
<dbReference type="Gene3D" id="2.40.70.10">
    <property type="entry name" value="Acid Proteases"/>
    <property type="match status" value="2"/>
</dbReference>
<dbReference type="PROSITE" id="PS00141">
    <property type="entry name" value="ASP_PROTEASE"/>
    <property type="match status" value="2"/>
</dbReference>